<dbReference type="AlphaFoldDB" id="A0A8J5Q593"/>
<dbReference type="RefSeq" id="XP_049261972.1">
    <property type="nucleotide sequence ID" value="XM_049408739.1"/>
</dbReference>
<comment type="caution">
    <text evidence="2">The sequence shown here is derived from an EMBL/GenBank/DDBJ whole genome shotgun (WGS) entry which is preliminary data.</text>
</comment>
<feature type="non-terminal residue" evidence="2">
    <location>
        <position position="1"/>
    </location>
</feature>
<accession>A0A8J5Q593</accession>
<dbReference type="GeneID" id="73471547"/>
<evidence type="ECO:0000313" key="3">
    <source>
        <dbReference type="Proteomes" id="UP000694255"/>
    </source>
</evidence>
<proteinExistence type="predicted"/>
<feature type="transmembrane region" description="Helical" evidence="1">
    <location>
        <begin position="62"/>
        <end position="84"/>
    </location>
</feature>
<organism evidence="2 3">
    <name type="scientific">[Candida] subhashii</name>
    <dbReference type="NCBI Taxonomy" id="561895"/>
    <lineage>
        <taxon>Eukaryota</taxon>
        <taxon>Fungi</taxon>
        <taxon>Dikarya</taxon>
        <taxon>Ascomycota</taxon>
        <taxon>Saccharomycotina</taxon>
        <taxon>Pichiomycetes</taxon>
        <taxon>Debaryomycetaceae</taxon>
        <taxon>Spathaspora</taxon>
    </lineage>
</organism>
<evidence type="ECO:0000313" key="2">
    <source>
        <dbReference type="EMBL" id="KAG7661739.1"/>
    </source>
</evidence>
<reference evidence="2 3" key="1">
    <citation type="journal article" date="2021" name="DNA Res.">
        <title>Genome analysis of Candida subhashii reveals its hybrid nature and dual mitochondrial genome conformations.</title>
        <authorList>
            <person name="Mixao V."/>
            <person name="Hegedusova E."/>
            <person name="Saus E."/>
            <person name="Pryszcz L.P."/>
            <person name="Cillingova A."/>
            <person name="Nosek J."/>
            <person name="Gabaldon T."/>
        </authorList>
    </citation>
    <scope>NUCLEOTIDE SEQUENCE [LARGE SCALE GENOMIC DNA]</scope>
    <source>
        <strain evidence="2 3">CBS 10753</strain>
    </source>
</reference>
<protein>
    <submittedName>
        <fullName evidence="2">DFG5</fullName>
    </submittedName>
</protein>
<dbReference type="Proteomes" id="UP000694255">
    <property type="component" value="Unassembled WGS sequence"/>
</dbReference>
<keyword evidence="3" id="KW-1185">Reference proteome</keyword>
<sequence length="85" mass="8874">HWDGYQGLGEQTSALEVINSLLVKPPLTIKTGGSNRTNYEAGAGVDHTANHNKVTEIGADKVGAAIVTILILTIPVAMAGFLVFS</sequence>
<keyword evidence="1" id="KW-1133">Transmembrane helix</keyword>
<dbReference type="EMBL" id="JAGSYN010000211">
    <property type="protein sequence ID" value="KAG7661739.1"/>
    <property type="molecule type" value="Genomic_DNA"/>
</dbReference>
<keyword evidence="1" id="KW-0472">Membrane</keyword>
<evidence type="ECO:0000256" key="1">
    <source>
        <dbReference type="SAM" id="Phobius"/>
    </source>
</evidence>
<name>A0A8J5Q593_9ASCO</name>
<gene>
    <name evidence="2" type="ORF">J8A68_004747</name>
</gene>
<keyword evidence="1" id="KW-0812">Transmembrane</keyword>